<dbReference type="Proteomes" id="UP001177670">
    <property type="component" value="Unassembled WGS sequence"/>
</dbReference>
<comment type="caution">
    <text evidence="1">The sequence shown here is derived from an EMBL/GenBank/DDBJ whole genome shotgun (WGS) entry which is preliminary data.</text>
</comment>
<organism evidence="1 2">
    <name type="scientific">Melipona bicolor</name>
    <dbReference type="NCBI Taxonomy" id="60889"/>
    <lineage>
        <taxon>Eukaryota</taxon>
        <taxon>Metazoa</taxon>
        <taxon>Ecdysozoa</taxon>
        <taxon>Arthropoda</taxon>
        <taxon>Hexapoda</taxon>
        <taxon>Insecta</taxon>
        <taxon>Pterygota</taxon>
        <taxon>Neoptera</taxon>
        <taxon>Endopterygota</taxon>
        <taxon>Hymenoptera</taxon>
        <taxon>Apocrita</taxon>
        <taxon>Aculeata</taxon>
        <taxon>Apoidea</taxon>
        <taxon>Anthophila</taxon>
        <taxon>Apidae</taxon>
        <taxon>Melipona</taxon>
    </lineage>
</organism>
<evidence type="ECO:0000313" key="1">
    <source>
        <dbReference type="EMBL" id="KAK1117545.1"/>
    </source>
</evidence>
<gene>
    <name evidence="1" type="ORF">K0M31_016580</name>
</gene>
<reference evidence="1" key="1">
    <citation type="submission" date="2021-10" db="EMBL/GenBank/DDBJ databases">
        <title>Melipona bicolor Genome sequencing and assembly.</title>
        <authorList>
            <person name="Araujo N.S."/>
            <person name="Arias M.C."/>
        </authorList>
    </citation>
    <scope>NUCLEOTIDE SEQUENCE</scope>
    <source>
        <strain evidence="1">USP_2M_L1-L4_2017</strain>
        <tissue evidence="1">Whole body</tissue>
    </source>
</reference>
<dbReference type="AlphaFoldDB" id="A0AA40FEI1"/>
<dbReference type="EMBL" id="JAHYIQ010000050">
    <property type="protein sequence ID" value="KAK1117545.1"/>
    <property type="molecule type" value="Genomic_DNA"/>
</dbReference>
<evidence type="ECO:0000313" key="2">
    <source>
        <dbReference type="Proteomes" id="UP001177670"/>
    </source>
</evidence>
<proteinExistence type="predicted"/>
<keyword evidence="2" id="KW-1185">Reference proteome</keyword>
<protein>
    <submittedName>
        <fullName evidence="1">Uncharacterized protein</fullName>
    </submittedName>
</protein>
<accession>A0AA40FEI1</accession>
<name>A0AA40FEI1_9HYME</name>
<sequence>MNSIDATTESPLKGCQRTLPRCNLASSVKEVQAGEQEVAERKSVSGKDQVGNIDCSLPSEGTMLRKKTLVRANVLDKKWSTSHRLLLENCSNLANKVFVSWELKDFSRDLRVC</sequence>